<comment type="caution">
    <text evidence="1">The sequence shown here is derived from an EMBL/GenBank/DDBJ whole genome shotgun (WGS) entry which is preliminary data.</text>
</comment>
<evidence type="ECO:0000313" key="1">
    <source>
        <dbReference type="EMBL" id="KAI4383314.1"/>
    </source>
</evidence>
<name>A0ACB9S0D7_9MYRT</name>
<accession>A0ACB9S0D7</accession>
<gene>
    <name evidence="1" type="ORF">MLD38_009166</name>
</gene>
<protein>
    <submittedName>
        <fullName evidence="1">Uncharacterized protein</fullName>
    </submittedName>
</protein>
<organism evidence="1 2">
    <name type="scientific">Melastoma candidum</name>
    <dbReference type="NCBI Taxonomy" id="119954"/>
    <lineage>
        <taxon>Eukaryota</taxon>
        <taxon>Viridiplantae</taxon>
        <taxon>Streptophyta</taxon>
        <taxon>Embryophyta</taxon>
        <taxon>Tracheophyta</taxon>
        <taxon>Spermatophyta</taxon>
        <taxon>Magnoliopsida</taxon>
        <taxon>eudicotyledons</taxon>
        <taxon>Gunneridae</taxon>
        <taxon>Pentapetalae</taxon>
        <taxon>rosids</taxon>
        <taxon>malvids</taxon>
        <taxon>Myrtales</taxon>
        <taxon>Melastomataceae</taxon>
        <taxon>Melastomatoideae</taxon>
        <taxon>Melastomateae</taxon>
        <taxon>Melastoma</taxon>
    </lineage>
</organism>
<keyword evidence="2" id="KW-1185">Reference proteome</keyword>
<reference evidence="2" key="1">
    <citation type="journal article" date="2023" name="Front. Plant Sci.">
        <title>Chromosomal-level genome assembly of Melastoma candidum provides insights into trichome evolution.</title>
        <authorList>
            <person name="Zhong Y."/>
            <person name="Wu W."/>
            <person name="Sun C."/>
            <person name="Zou P."/>
            <person name="Liu Y."/>
            <person name="Dai S."/>
            <person name="Zhou R."/>
        </authorList>
    </citation>
    <scope>NUCLEOTIDE SEQUENCE [LARGE SCALE GENOMIC DNA]</scope>
</reference>
<dbReference type="Proteomes" id="UP001057402">
    <property type="component" value="Chromosome 3"/>
</dbReference>
<evidence type="ECO:0000313" key="2">
    <source>
        <dbReference type="Proteomes" id="UP001057402"/>
    </source>
</evidence>
<proteinExistence type="predicted"/>
<sequence>MENSRAGAAAAAAHKWKFQGNDGLNTASALSIRSVLNMLNSNIDQNDTRVVVPLGHGDPSSFPSFRTTPVAEDGLVDALRSAKFNSYSSTVGILPARRAVSEYLSRDLPYTLSPDDVFMTVGCTQAIEIILTVLARPGANILLPRPGFPFYEARAAHCNLEVRYFDLLPEKGWEVDLKAVEDMSDENTMAMVIINPGNPCGNVFSYQHLKKIAETARKVGIMVITDEVYDHLAFGSTPFTPMGVFASIVPVLTVGSISKRWIVPGWRLGWLVTNDPDGIFKESGIVESIKGYLNISSDPPTFIQGGVPHILSKTTDEFFSRIIGVLKETADICDEKLKEIPCINCPNKPEGSMFVMVKLELSVLDGIKDDVDFCLKLAKEESVIIMPGIAVGLRNWLRITFAIEPSSLEDGLERMKAFCKRHTKS</sequence>
<dbReference type="EMBL" id="CM042882">
    <property type="protein sequence ID" value="KAI4383314.1"/>
    <property type="molecule type" value="Genomic_DNA"/>
</dbReference>